<dbReference type="InParanoid" id="C1FIN1"/>
<name>C1FIN1_MICCC</name>
<keyword evidence="3" id="KW-0813">Transport</keyword>
<sequence>LYDGLVPNLLKEGPPLALYLGIYEALKSLLLRNTELAPVFCYLAAGAVGECVGSVVRVPAEAIKSTRQADGSVTVAGAVAKNFGDCKGRSNLIRAWSVAVVRDVPFG</sequence>
<protein>
    <submittedName>
        <fullName evidence="9">Mitochondrial carrier family</fullName>
    </submittedName>
</protein>
<dbReference type="Proteomes" id="UP000002009">
    <property type="component" value="Chromosome 12"/>
</dbReference>
<gene>
    <name evidence="9" type="ORF">MICPUN_76592</name>
</gene>
<dbReference type="GO" id="GO:0016020">
    <property type="term" value="C:membrane"/>
    <property type="evidence" value="ECO:0007669"/>
    <property type="project" value="UniProtKB-SubCell"/>
</dbReference>
<evidence type="ECO:0000256" key="3">
    <source>
        <dbReference type="ARBA" id="ARBA00022448"/>
    </source>
</evidence>
<dbReference type="AlphaFoldDB" id="C1FIN1"/>
<dbReference type="PANTHER" id="PTHR45667">
    <property type="entry name" value="S-ADENOSYLMETHIONINE MITOCHONDRIAL CARRIER PROTEIN"/>
    <property type="match status" value="1"/>
</dbReference>
<dbReference type="eggNOG" id="KOG0770">
    <property type="taxonomic scope" value="Eukaryota"/>
</dbReference>
<evidence type="ECO:0000256" key="5">
    <source>
        <dbReference type="ARBA" id="ARBA00022737"/>
    </source>
</evidence>
<comment type="similarity">
    <text evidence="2">Belongs to the mitochondrial carrier (TC 2.A.29) family.</text>
</comment>
<feature type="repeat" description="Solcar" evidence="8">
    <location>
        <begin position="1"/>
        <end position="29"/>
    </location>
</feature>
<dbReference type="GeneID" id="8247829"/>
<proteinExistence type="inferred from homology"/>
<reference evidence="9 10" key="1">
    <citation type="journal article" date="2009" name="Science">
        <title>Green evolution and dynamic adaptations revealed by genomes of the marine picoeukaryotes Micromonas.</title>
        <authorList>
            <person name="Worden A.Z."/>
            <person name="Lee J.H."/>
            <person name="Mock T."/>
            <person name="Rouze P."/>
            <person name="Simmons M.P."/>
            <person name="Aerts A.L."/>
            <person name="Allen A.E."/>
            <person name="Cuvelier M.L."/>
            <person name="Derelle E."/>
            <person name="Everett M.V."/>
            <person name="Foulon E."/>
            <person name="Grimwood J."/>
            <person name="Gundlach H."/>
            <person name="Henrissat B."/>
            <person name="Napoli C."/>
            <person name="McDonald S.M."/>
            <person name="Parker M.S."/>
            <person name="Rombauts S."/>
            <person name="Salamov A."/>
            <person name="Von Dassow P."/>
            <person name="Badger J.H."/>
            <person name="Coutinho P.M."/>
            <person name="Demir E."/>
            <person name="Dubchak I."/>
            <person name="Gentemann C."/>
            <person name="Eikrem W."/>
            <person name="Gready J.E."/>
            <person name="John U."/>
            <person name="Lanier W."/>
            <person name="Lindquist E.A."/>
            <person name="Lucas S."/>
            <person name="Mayer K.F."/>
            <person name="Moreau H."/>
            <person name="Not F."/>
            <person name="Otillar R."/>
            <person name="Panaud O."/>
            <person name="Pangilinan J."/>
            <person name="Paulsen I."/>
            <person name="Piegu B."/>
            <person name="Poliakov A."/>
            <person name="Robbens S."/>
            <person name="Schmutz J."/>
            <person name="Toulza E."/>
            <person name="Wyss T."/>
            <person name="Zelensky A."/>
            <person name="Zhou K."/>
            <person name="Armbrust E.V."/>
            <person name="Bhattacharya D."/>
            <person name="Goodenough U.W."/>
            <person name="Van de Peer Y."/>
            <person name="Grigoriev I.V."/>
        </authorList>
    </citation>
    <scope>NUCLEOTIDE SEQUENCE [LARGE SCALE GENOMIC DNA]</scope>
    <source>
        <strain evidence="10">RCC299 / NOUM17</strain>
    </source>
</reference>
<keyword evidence="4 8" id="KW-0812">Transmembrane</keyword>
<organism evidence="9 10">
    <name type="scientific">Micromonas commoda (strain RCC299 / NOUM17 / CCMP2709)</name>
    <name type="common">Picoplanktonic green alga</name>
    <dbReference type="NCBI Taxonomy" id="296587"/>
    <lineage>
        <taxon>Eukaryota</taxon>
        <taxon>Viridiplantae</taxon>
        <taxon>Chlorophyta</taxon>
        <taxon>Mamiellophyceae</taxon>
        <taxon>Mamiellales</taxon>
        <taxon>Mamiellaceae</taxon>
        <taxon>Micromonas</taxon>
    </lineage>
</organism>
<dbReference type="PROSITE" id="PS50920">
    <property type="entry name" value="SOLCAR"/>
    <property type="match status" value="1"/>
</dbReference>
<dbReference type="Gene3D" id="1.50.40.10">
    <property type="entry name" value="Mitochondrial carrier domain"/>
    <property type="match status" value="1"/>
</dbReference>
<dbReference type="InterPro" id="IPR018108">
    <property type="entry name" value="MCP_transmembrane"/>
</dbReference>
<keyword evidence="5" id="KW-0677">Repeat</keyword>
<keyword evidence="6" id="KW-1133">Transmembrane helix</keyword>
<keyword evidence="10" id="KW-1185">Reference proteome</keyword>
<evidence type="ECO:0000313" key="9">
    <source>
        <dbReference type="EMBL" id="ACO70453.1"/>
    </source>
</evidence>
<evidence type="ECO:0000256" key="2">
    <source>
        <dbReference type="ARBA" id="ARBA00006375"/>
    </source>
</evidence>
<evidence type="ECO:0000313" key="10">
    <source>
        <dbReference type="Proteomes" id="UP000002009"/>
    </source>
</evidence>
<feature type="non-terminal residue" evidence="9">
    <location>
        <position position="107"/>
    </location>
</feature>
<dbReference type="EMBL" id="CP001577">
    <property type="protein sequence ID" value="ACO70453.1"/>
    <property type="molecule type" value="Genomic_DNA"/>
</dbReference>
<evidence type="ECO:0000256" key="7">
    <source>
        <dbReference type="ARBA" id="ARBA00023136"/>
    </source>
</evidence>
<dbReference type="InterPro" id="IPR023395">
    <property type="entry name" value="MCP_dom_sf"/>
</dbReference>
<comment type="subcellular location">
    <subcellularLocation>
        <location evidence="1">Membrane</location>
        <topology evidence="1">Multi-pass membrane protein</topology>
    </subcellularLocation>
</comment>
<evidence type="ECO:0000256" key="6">
    <source>
        <dbReference type="ARBA" id="ARBA00022989"/>
    </source>
</evidence>
<feature type="non-terminal residue" evidence="9">
    <location>
        <position position="1"/>
    </location>
</feature>
<dbReference type="OrthoDB" id="10253709at2759"/>
<keyword evidence="7 8" id="KW-0472">Membrane</keyword>
<accession>C1FIN1</accession>
<dbReference type="KEGG" id="mis:MICPUN_76592"/>
<evidence type="ECO:0000256" key="4">
    <source>
        <dbReference type="ARBA" id="ARBA00022692"/>
    </source>
</evidence>
<evidence type="ECO:0000256" key="1">
    <source>
        <dbReference type="ARBA" id="ARBA00004141"/>
    </source>
</evidence>
<dbReference type="SUPFAM" id="SSF103506">
    <property type="entry name" value="Mitochondrial carrier"/>
    <property type="match status" value="1"/>
</dbReference>
<dbReference type="RefSeq" id="XP_002509195.1">
    <property type="nucleotide sequence ID" value="XM_002509149.1"/>
</dbReference>
<evidence type="ECO:0000256" key="8">
    <source>
        <dbReference type="PROSITE-ProRule" id="PRU00282"/>
    </source>
</evidence>